<name>A0A0K9YP29_9BACL</name>
<dbReference type="PANTHER" id="PTHR11113">
    <property type="entry name" value="N-ACETYLGLUCOSAMINE-6-PHOSPHATE DEACETYLASE"/>
    <property type="match status" value="1"/>
</dbReference>
<dbReference type="SUPFAM" id="SSF51338">
    <property type="entry name" value="Composite domain of metallo-dependent hydrolases"/>
    <property type="match status" value="1"/>
</dbReference>
<dbReference type="Proteomes" id="UP000319578">
    <property type="component" value="Unassembled WGS sequence"/>
</dbReference>
<dbReference type="AlphaFoldDB" id="A0A0K9YP29"/>
<reference evidence="9 12" key="3">
    <citation type="submission" date="2019-06" db="EMBL/GenBank/DDBJ databases">
        <title>Whole genome shotgun sequence of Brevibacillus reuszeri NBRC 15719.</title>
        <authorList>
            <person name="Hosoyama A."/>
            <person name="Uohara A."/>
            <person name="Ohji S."/>
            <person name="Ichikawa N."/>
        </authorList>
    </citation>
    <scope>NUCLEOTIDE SEQUENCE [LARGE SCALE GENOMIC DNA]</scope>
    <source>
        <strain evidence="9 12">NBRC 15719</strain>
    </source>
</reference>
<reference evidence="10" key="2">
    <citation type="submission" date="2015-07" db="EMBL/GenBank/DDBJ databases">
        <title>MeaNS - Measles Nucleotide Surveillance Program.</title>
        <authorList>
            <person name="Tran T."/>
            <person name="Druce J."/>
        </authorList>
    </citation>
    <scope>NUCLEOTIDE SEQUENCE</scope>
    <source>
        <strain evidence="10">DSM 9887</strain>
    </source>
</reference>
<dbReference type="PANTHER" id="PTHR11113:SF2">
    <property type="entry name" value="ADENINE DEAMINASE"/>
    <property type="match status" value="1"/>
</dbReference>
<evidence type="ECO:0000313" key="10">
    <source>
        <dbReference type="EMBL" id="KNB70402.1"/>
    </source>
</evidence>
<dbReference type="OrthoDB" id="9775607at2"/>
<dbReference type="Pfam" id="PF13382">
    <property type="entry name" value="Adenine_deam_C"/>
    <property type="match status" value="1"/>
</dbReference>
<comment type="caution">
    <text evidence="10">The sequence shown here is derived from an EMBL/GenBank/DDBJ whole genome shotgun (WGS) entry which is preliminary data.</text>
</comment>
<dbReference type="InterPro" id="IPR032466">
    <property type="entry name" value="Metal_Hydrolase"/>
</dbReference>
<reference evidence="11" key="1">
    <citation type="submission" date="2015-07" db="EMBL/GenBank/DDBJ databases">
        <title>Genome sequencing project for genomic taxonomy and phylogenomics of Bacillus-like bacteria.</title>
        <authorList>
            <person name="Liu B."/>
            <person name="Wang J."/>
            <person name="Zhu Y."/>
            <person name="Liu G."/>
            <person name="Chen Q."/>
            <person name="Chen Z."/>
            <person name="Lan J."/>
            <person name="Che J."/>
            <person name="Ge C."/>
            <person name="Shi H."/>
            <person name="Pan Z."/>
            <person name="Liu X."/>
        </authorList>
    </citation>
    <scope>NUCLEOTIDE SEQUENCE [LARGE SCALE GENOMIC DNA]</scope>
    <source>
        <strain evidence="11">DSM 9887</strain>
    </source>
</reference>
<feature type="domain" description="Amidohydrolase-related" evidence="7">
    <location>
        <begin position="55"/>
        <end position="339"/>
    </location>
</feature>
<evidence type="ECO:0000259" key="7">
    <source>
        <dbReference type="Pfam" id="PF01979"/>
    </source>
</evidence>
<evidence type="ECO:0000256" key="3">
    <source>
        <dbReference type="ARBA" id="ARBA00022801"/>
    </source>
</evidence>
<comment type="catalytic activity">
    <reaction evidence="5 6">
        <text>adenine + H2O + H(+) = hypoxanthine + NH4(+)</text>
        <dbReference type="Rhea" id="RHEA:23688"/>
        <dbReference type="ChEBI" id="CHEBI:15377"/>
        <dbReference type="ChEBI" id="CHEBI:15378"/>
        <dbReference type="ChEBI" id="CHEBI:16708"/>
        <dbReference type="ChEBI" id="CHEBI:17368"/>
        <dbReference type="ChEBI" id="CHEBI:28938"/>
        <dbReference type="EC" id="3.5.4.2"/>
    </reaction>
</comment>
<sequence length="568" mass="63330">MQVDLFINNVRVYNHVQKCFESGNVAILNGKFLYSGKKGAENFQAKEVIDGKGRFMVPGLIDIHLHIESTMVTPPTFSYGLIQNGVTTIVADPHEMANVFGVRGIQEMIRMGEECVADIYYGIPSSVPATAFETTGGAIDIAEIDELVKEERVICLGEVMDYMKVITEPNSKTNRIVRHVREQYPHLPIEGHCPKLMGTELCSFIYAGIDSDHTQQTISGMGERMRMGMFIELQEKSMTPEIMQYLIQNDRSEHFCFVTDDVMPDTFVEKGHLNHLIKKAITSGMKPEDAIYAGTVTPAKRMRMYDRGVIAPNKIADFMLLGDLVSFDIQVVYKDGQKVYDRAEPYDQPVITHAFPQDFYESIKRGKVEANDFVITAPIQSGEVSCRVMMVADGTTFTKELIDQVEVRDGQLEWGASKYCVIGVFERYGINSNKAFGLIGGDTIKRGAIASTYSHDNHNLLVVGKNKQDALLAANTIIENQGGFCVVEDGKVLSFVKLPIGGILSEEPLEEIARQMKELRQAMKNLGYKHYNPIMSFSTHSLPVSPDLKITDLGLVDVNKGEVVSMFV</sequence>
<dbReference type="SUPFAM" id="SSF51556">
    <property type="entry name" value="Metallo-dependent hydrolases"/>
    <property type="match status" value="1"/>
</dbReference>
<evidence type="ECO:0000256" key="4">
    <source>
        <dbReference type="ARBA" id="ARBA00023211"/>
    </source>
</evidence>
<keyword evidence="4 6" id="KW-0464">Manganese</keyword>
<evidence type="ECO:0000256" key="2">
    <source>
        <dbReference type="ARBA" id="ARBA00012782"/>
    </source>
</evidence>
<dbReference type="GO" id="GO:0000034">
    <property type="term" value="F:adenine deaminase activity"/>
    <property type="evidence" value="ECO:0007669"/>
    <property type="project" value="UniProtKB-UniRule"/>
</dbReference>
<evidence type="ECO:0000313" key="9">
    <source>
        <dbReference type="EMBL" id="GED71805.1"/>
    </source>
</evidence>
<dbReference type="EMBL" id="BJON01000023">
    <property type="protein sequence ID" value="GED71805.1"/>
    <property type="molecule type" value="Genomic_DNA"/>
</dbReference>
<dbReference type="InterPro" id="IPR011059">
    <property type="entry name" value="Metal-dep_hydrolase_composite"/>
</dbReference>
<dbReference type="GO" id="GO:0006146">
    <property type="term" value="P:adenine catabolic process"/>
    <property type="evidence" value="ECO:0007669"/>
    <property type="project" value="InterPro"/>
</dbReference>
<proteinExistence type="inferred from homology"/>
<dbReference type="HAMAP" id="MF_01518">
    <property type="entry name" value="Adenine_deamin"/>
    <property type="match status" value="1"/>
</dbReference>
<dbReference type="InterPro" id="IPR006680">
    <property type="entry name" value="Amidohydro-rel"/>
</dbReference>
<dbReference type="STRING" id="54915.ADS79_15785"/>
<evidence type="ECO:0000256" key="1">
    <source>
        <dbReference type="ARBA" id="ARBA00006773"/>
    </source>
</evidence>
<evidence type="ECO:0000313" key="12">
    <source>
        <dbReference type="Proteomes" id="UP000319578"/>
    </source>
</evidence>
<evidence type="ECO:0000259" key="8">
    <source>
        <dbReference type="Pfam" id="PF13382"/>
    </source>
</evidence>
<dbReference type="Proteomes" id="UP000036834">
    <property type="component" value="Unassembled WGS sequence"/>
</dbReference>
<gene>
    <name evidence="6" type="primary">ade</name>
    <name evidence="9" type="synonym">ade_2</name>
    <name evidence="10" type="ORF">ADS79_15785</name>
    <name evidence="9" type="ORF">BRE01_55070</name>
</gene>
<evidence type="ECO:0000256" key="5">
    <source>
        <dbReference type="ARBA" id="ARBA00047720"/>
    </source>
</evidence>
<dbReference type="InterPro" id="IPR006679">
    <property type="entry name" value="Adenine_deam"/>
</dbReference>
<accession>A0A0K9YP29</accession>
<dbReference type="Gene3D" id="3.20.20.140">
    <property type="entry name" value="Metal-dependent hydrolases"/>
    <property type="match status" value="1"/>
</dbReference>
<comment type="similarity">
    <text evidence="1 6">Belongs to the metallo-dependent hydrolases superfamily. Adenine deaminase family.</text>
</comment>
<feature type="domain" description="Adenine deaminase C-terminal" evidence="8">
    <location>
        <begin position="396"/>
        <end position="561"/>
    </location>
</feature>
<dbReference type="InterPro" id="IPR026912">
    <property type="entry name" value="Adenine_deam_C"/>
</dbReference>
<dbReference type="EMBL" id="LGIQ01000009">
    <property type="protein sequence ID" value="KNB70402.1"/>
    <property type="molecule type" value="Genomic_DNA"/>
</dbReference>
<comment type="cofactor">
    <cofactor evidence="6">
        <name>Mn(2+)</name>
        <dbReference type="ChEBI" id="CHEBI:29035"/>
    </cofactor>
</comment>
<organism evidence="10 11">
    <name type="scientific">Brevibacillus reuszeri</name>
    <dbReference type="NCBI Taxonomy" id="54915"/>
    <lineage>
        <taxon>Bacteria</taxon>
        <taxon>Bacillati</taxon>
        <taxon>Bacillota</taxon>
        <taxon>Bacilli</taxon>
        <taxon>Bacillales</taxon>
        <taxon>Paenibacillaceae</taxon>
        <taxon>Brevibacillus</taxon>
    </lineage>
</organism>
<dbReference type="Gene3D" id="2.30.40.10">
    <property type="entry name" value="Urease, subunit C, domain 1"/>
    <property type="match status" value="1"/>
</dbReference>
<evidence type="ECO:0000313" key="11">
    <source>
        <dbReference type="Proteomes" id="UP000036834"/>
    </source>
</evidence>
<evidence type="ECO:0000256" key="6">
    <source>
        <dbReference type="HAMAP-Rule" id="MF_01518"/>
    </source>
</evidence>
<dbReference type="RefSeq" id="WP_049739380.1">
    <property type="nucleotide sequence ID" value="NZ_BJON01000023.1"/>
</dbReference>
<dbReference type="EC" id="3.5.4.2" evidence="2 6"/>
<dbReference type="PATRIC" id="fig|54915.3.peg.2178"/>
<dbReference type="Pfam" id="PF01979">
    <property type="entry name" value="Amidohydro_1"/>
    <property type="match status" value="1"/>
</dbReference>
<protein>
    <recommendedName>
        <fullName evidence="2 6">Adenine deaminase</fullName>
        <shortName evidence="6">Adenase</shortName>
        <shortName evidence="6">Adenine aminase</shortName>
        <ecNumber evidence="2 6">3.5.4.2</ecNumber>
    </recommendedName>
</protein>
<keyword evidence="3 6" id="KW-0378">Hydrolase</keyword>
<keyword evidence="12" id="KW-1185">Reference proteome</keyword>